<evidence type="ECO:0000313" key="1">
    <source>
        <dbReference type="Proteomes" id="UP000887540"/>
    </source>
</evidence>
<accession>A0A914CSF4</accession>
<organism evidence="1 2">
    <name type="scientific">Acrobeloides nanus</name>
    <dbReference type="NCBI Taxonomy" id="290746"/>
    <lineage>
        <taxon>Eukaryota</taxon>
        <taxon>Metazoa</taxon>
        <taxon>Ecdysozoa</taxon>
        <taxon>Nematoda</taxon>
        <taxon>Chromadorea</taxon>
        <taxon>Rhabditida</taxon>
        <taxon>Tylenchina</taxon>
        <taxon>Cephalobomorpha</taxon>
        <taxon>Cephaloboidea</taxon>
        <taxon>Cephalobidae</taxon>
        <taxon>Acrobeloides</taxon>
    </lineage>
</organism>
<name>A0A914CSF4_9BILA</name>
<keyword evidence="1" id="KW-1185">Reference proteome</keyword>
<dbReference type="Proteomes" id="UP000887540">
    <property type="component" value="Unplaced"/>
</dbReference>
<reference evidence="2" key="1">
    <citation type="submission" date="2022-11" db="UniProtKB">
        <authorList>
            <consortium name="WormBaseParasite"/>
        </authorList>
    </citation>
    <scope>IDENTIFICATION</scope>
</reference>
<protein>
    <submittedName>
        <fullName evidence="2">Uncharacterized protein</fullName>
    </submittedName>
</protein>
<sequence length="11" mass="1296">IGPFEFPYETP</sequence>
<proteinExistence type="predicted"/>
<dbReference type="WBParaSite" id="ACRNAN_scaffold14017.g26365.t1">
    <property type="protein sequence ID" value="ACRNAN_scaffold14017.g26365.t1"/>
    <property type="gene ID" value="ACRNAN_scaffold14017.g26365"/>
</dbReference>
<evidence type="ECO:0000313" key="2">
    <source>
        <dbReference type="WBParaSite" id="ACRNAN_scaffold14017.g26365.t1"/>
    </source>
</evidence>